<sequence>MGNTKEYVIHPFVAGECSIDKFESEEIAVIDIITREEIVYCDPGCYLISRSLLNTLIESNVDCVNIIKHEDLKIKFSVKHNMEHPNKRIPKWYRLIPFSKGEERKEIYLNESNNLIVNERILNLLKKHRVKRLKIEEYEDEHEAKIIEEEKAKPVFITEKNNTMKQIIIFVVIMAVVAYWFFN</sequence>
<name>A0A5U1KPG6_SALER</name>
<proteinExistence type="predicted"/>
<evidence type="ECO:0000256" key="1">
    <source>
        <dbReference type="SAM" id="Phobius"/>
    </source>
</evidence>
<dbReference type="AlphaFoldDB" id="A0A5U1KPG6"/>
<keyword evidence="1" id="KW-0472">Membrane</keyword>
<reference evidence="2" key="1">
    <citation type="submission" date="2018-08" db="EMBL/GenBank/DDBJ databases">
        <authorList>
            <consortium name="PulseNet: The National Subtyping Network for Foodborne Disease Surveillance"/>
            <person name="Tarr C.L."/>
            <person name="Trees E."/>
            <person name="Katz L.S."/>
            <person name="Carleton-Romer H.A."/>
            <person name="Stroika S."/>
            <person name="Kucerova Z."/>
            <person name="Roache K.F."/>
            <person name="Sabol A.L."/>
            <person name="Besser J."/>
            <person name="Gerner-Smidt P."/>
        </authorList>
    </citation>
    <scope>NUCLEOTIDE SEQUENCE</scope>
    <source>
        <strain evidence="2">PNUSAS046152</strain>
    </source>
</reference>
<organism evidence="2">
    <name type="scientific">Salmonella enterica</name>
    <name type="common">Salmonella choleraesuis</name>
    <dbReference type="NCBI Taxonomy" id="28901"/>
    <lineage>
        <taxon>Bacteria</taxon>
        <taxon>Pseudomonadati</taxon>
        <taxon>Pseudomonadota</taxon>
        <taxon>Gammaproteobacteria</taxon>
        <taxon>Enterobacterales</taxon>
        <taxon>Enterobacteriaceae</taxon>
        <taxon>Salmonella</taxon>
    </lineage>
</organism>
<keyword evidence="1" id="KW-0812">Transmembrane</keyword>
<evidence type="ECO:0000313" key="2">
    <source>
        <dbReference type="EMBL" id="EBO7435164.1"/>
    </source>
</evidence>
<dbReference type="EMBL" id="AAGJMH010000034">
    <property type="protein sequence ID" value="EBO7435164.1"/>
    <property type="molecule type" value="Genomic_DNA"/>
</dbReference>
<accession>A0A5U1KPG6</accession>
<comment type="caution">
    <text evidence="2">The sequence shown here is derived from an EMBL/GenBank/DDBJ whole genome shotgun (WGS) entry which is preliminary data.</text>
</comment>
<gene>
    <name evidence="2" type="ORF">D0U91_22940</name>
</gene>
<feature type="transmembrane region" description="Helical" evidence="1">
    <location>
        <begin position="163"/>
        <end position="182"/>
    </location>
</feature>
<protein>
    <submittedName>
        <fullName evidence="2">Uncharacterized protein</fullName>
    </submittedName>
</protein>
<keyword evidence="1" id="KW-1133">Transmembrane helix</keyword>